<organism evidence="10 11">
    <name type="scientific">Bradyrhizobium brasilense</name>
    <dbReference type="NCBI Taxonomy" id="1419277"/>
    <lineage>
        <taxon>Bacteria</taxon>
        <taxon>Pseudomonadati</taxon>
        <taxon>Pseudomonadota</taxon>
        <taxon>Alphaproteobacteria</taxon>
        <taxon>Hyphomicrobiales</taxon>
        <taxon>Nitrobacteraceae</taxon>
        <taxon>Bradyrhizobium</taxon>
    </lineage>
</organism>
<protein>
    <submittedName>
        <fullName evidence="10">Amino acid/amide ABC transporter membrane protein 1, HAAT family</fullName>
    </submittedName>
</protein>
<dbReference type="CDD" id="cd06582">
    <property type="entry name" value="TM_PBP1_LivH_like"/>
    <property type="match status" value="1"/>
</dbReference>
<feature type="transmembrane region" description="Helical" evidence="9">
    <location>
        <begin position="18"/>
        <end position="38"/>
    </location>
</feature>
<feature type="transmembrane region" description="Helical" evidence="9">
    <location>
        <begin position="237"/>
        <end position="263"/>
    </location>
</feature>
<feature type="transmembrane region" description="Helical" evidence="9">
    <location>
        <begin position="283"/>
        <end position="305"/>
    </location>
</feature>
<evidence type="ECO:0000313" key="10">
    <source>
        <dbReference type="EMBL" id="SDF25582.1"/>
    </source>
</evidence>
<evidence type="ECO:0000256" key="3">
    <source>
        <dbReference type="ARBA" id="ARBA00022475"/>
    </source>
</evidence>
<dbReference type="AlphaFoldDB" id="A0A1G7JKU5"/>
<comment type="subcellular location">
    <subcellularLocation>
        <location evidence="1">Cell membrane</location>
        <topology evidence="1">Multi-pass membrane protein</topology>
    </subcellularLocation>
</comment>
<keyword evidence="7 9" id="KW-0472">Membrane</keyword>
<dbReference type="GO" id="GO:0005886">
    <property type="term" value="C:plasma membrane"/>
    <property type="evidence" value="ECO:0007669"/>
    <property type="project" value="UniProtKB-SubCell"/>
</dbReference>
<evidence type="ECO:0000256" key="7">
    <source>
        <dbReference type="ARBA" id="ARBA00023136"/>
    </source>
</evidence>
<dbReference type="PANTHER" id="PTHR11795:SF450">
    <property type="entry name" value="ABC TRANSPORTER PERMEASE PROTEIN"/>
    <property type="match status" value="1"/>
</dbReference>
<dbReference type="InterPro" id="IPR052157">
    <property type="entry name" value="BCAA_transport_permease"/>
</dbReference>
<name>A0A1G7JKU5_9BRAD</name>
<dbReference type="PANTHER" id="PTHR11795">
    <property type="entry name" value="BRANCHED-CHAIN AMINO ACID TRANSPORT SYSTEM PERMEASE PROTEIN LIVH"/>
    <property type="match status" value="1"/>
</dbReference>
<evidence type="ECO:0000256" key="9">
    <source>
        <dbReference type="SAM" id="Phobius"/>
    </source>
</evidence>
<evidence type="ECO:0000256" key="5">
    <source>
        <dbReference type="ARBA" id="ARBA00022970"/>
    </source>
</evidence>
<keyword evidence="4 9" id="KW-0812">Transmembrane</keyword>
<feature type="transmembrane region" description="Helical" evidence="9">
    <location>
        <begin position="58"/>
        <end position="80"/>
    </location>
</feature>
<proteinExistence type="inferred from homology"/>
<evidence type="ECO:0000256" key="4">
    <source>
        <dbReference type="ARBA" id="ARBA00022692"/>
    </source>
</evidence>
<accession>A0A1G7JKU5</accession>
<comment type="similarity">
    <text evidence="8">Belongs to the binding-protein-dependent transport system permease family. LivHM subfamily.</text>
</comment>
<feature type="transmembrane region" description="Helical" evidence="9">
    <location>
        <begin position="92"/>
        <end position="113"/>
    </location>
</feature>
<evidence type="ECO:0000256" key="8">
    <source>
        <dbReference type="ARBA" id="ARBA00037998"/>
    </source>
</evidence>
<dbReference type="GO" id="GO:0006865">
    <property type="term" value="P:amino acid transport"/>
    <property type="evidence" value="ECO:0007669"/>
    <property type="project" value="UniProtKB-KW"/>
</dbReference>
<keyword evidence="5" id="KW-0029">Amino-acid transport</keyword>
<keyword evidence="6 9" id="KW-1133">Transmembrane helix</keyword>
<dbReference type="GO" id="GO:0022857">
    <property type="term" value="F:transmembrane transporter activity"/>
    <property type="evidence" value="ECO:0007669"/>
    <property type="project" value="InterPro"/>
</dbReference>
<keyword evidence="2" id="KW-0813">Transport</keyword>
<dbReference type="InterPro" id="IPR001851">
    <property type="entry name" value="ABC_transp_permease"/>
</dbReference>
<feature type="transmembrane region" description="Helical" evidence="9">
    <location>
        <begin position="317"/>
        <end position="337"/>
    </location>
</feature>
<dbReference type="Proteomes" id="UP000199245">
    <property type="component" value="Unassembled WGS sequence"/>
</dbReference>
<feature type="transmembrane region" description="Helical" evidence="9">
    <location>
        <begin position="150"/>
        <end position="173"/>
    </location>
</feature>
<evidence type="ECO:0000313" key="11">
    <source>
        <dbReference type="Proteomes" id="UP000199245"/>
    </source>
</evidence>
<keyword evidence="3" id="KW-1003">Cell membrane</keyword>
<reference evidence="10 11" key="1">
    <citation type="submission" date="2016-10" db="EMBL/GenBank/DDBJ databases">
        <authorList>
            <person name="de Groot N.N."/>
        </authorList>
    </citation>
    <scope>NUCLEOTIDE SEQUENCE [LARGE SCALE GENOMIC DNA]</scope>
    <source>
        <strain evidence="10 11">R5</strain>
    </source>
</reference>
<feature type="transmembrane region" description="Helical" evidence="9">
    <location>
        <begin position="119"/>
        <end position="138"/>
    </location>
</feature>
<dbReference type="RefSeq" id="WP_143029742.1">
    <property type="nucleotide sequence ID" value="NZ_FMZW01000049.1"/>
</dbReference>
<sequence length="346" mass="36180">MTADVAAILLQDGIANGAIYILLATVLVLVFTVTRVIFVPQGDLVAFSALTLSAFDAGIMPGTVWILLFGAALALALELLDPGARRDRIRIARSIVQFGVVPIAVAMAAALLVPKDASLIWKMAVTCALITCICPVIYRIVFQPIASASPLVLLIAAIATHLGLNSIGLHVFGAEGVRTQGFSGPPFSVAGQIVSQQVVGVIGSSVVLVLVLYVFFHRSLRGRALLAAAYNRRGAEIVGISAVSVGRTAFIVAGFVGAVSGLLVGPMTTLYYDSGFILGLKGFVGAIVGGLAIYPLAAAGALLVGTVEAFASFWASAYRDIIVFMLIIPILFWRSVINPHVEDGFE</sequence>
<dbReference type="Pfam" id="PF02653">
    <property type="entry name" value="BPD_transp_2"/>
    <property type="match status" value="1"/>
</dbReference>
<feature type="transmembrane region" description="Helical" evidence="9">
    <location>
        <begin position="193"/>
        <end position="216"/>
    </location>
</feature>
<gene>
    <name evidence="10" type="ORF">SAMN05216337_104925</name>
</gene>
<dbReference type="EMBL" id="FMZW01000049">
    <property type="protein sequence ID" value="SDF25582.1"/>
    <property type="molecule type" value="Genomic_DNA"/>
</dbReference>
<evidence type="ECO:0000256" key="2">
    <source>
        <dbReference type="ARBA" id="ARBA00022448"/>
    </source>
</evidence>
<evidence type="ECO:0000256" key="1">
    <source>
        <dbReference type="ARBA" id="ARBA00004651"/>
    </source>
</evidence>
<evidence type="ECO:0000256" key="6">
    <source>
        <dbReference type="ARBA" id="ARBA00022989"/>
    </source>
</evidence>